<evidence type="ECO:0000256" key="5">
    <source>
        <dbReference type="ARBA" id="ARBA00023157"/>
    </source>
</evidence>
<evidence type="ECO:0000313" key="13">
    <source>
        <dbReference type="Proteomes" id="UP000694546"/>
    </source>
</evidence>
<evidence type="ECO:0000256" key="7">
    <source>
        <dbReference type="PROSITE-ProRule" id="PRU00124"/>
    </source>
</evidence>
<keyword evidence="3 8" id="KW-1133">Transmembrane helix</keyword>
<dbReference type="GeneTree" id="ENSGT00940000164935"/>
<dbReference type="GO" id="GO:0005886">
    <property type="term" value="C:plasma membrane"/>
    <property type="evidence" value="ECO:0007669"/>
    <property type="project" value="TreeGrafter"/>
</dbReference>
<dbReference type="GO" id="GO:0016485">
    <property type="term" value="P:protein processing"/>
    <property type="evidence" value="ECO:0007669"/>
    <property type="project" value="Ensembl"/>
</dbReference>
<keyword evidence="8" id="KW-0812">Transmembrane</keyword>
<dbReference type="SMART" id="SM00192">
    <property type="entry name" value="LDLa"/>
    <property type="match status" value="1"/>
</dbReference>
<dbReference type="InterPro" id="IPR023415">
    <property type="entry name" value="LDLR_class-A_CS"/>
</dbReference>
<dbReference type="PANTHER" id="PTHR46750:SF1">
    <property type="entry name" value="KUNITZ-TYPE PROTEASE INHIBITOR 1"/>
    <property type="match status" value="1"/>
</dbReference>
<dbReference type="PROSITE" id="PS00280">
    <property type="entry name" value="BPTI_KUNITZ_1"/>
    <property type="match status" value="2"/>
</dbReference>
<evidence type="ECO:0000256" key="6">
    <source>
        <dbReference type="ARBA" id="ARBA00023180"/>
    </source>
</evidence>
<dbReference type="SUPFAM" id="SSF57424">
    <property type="entry name" value="LDL receptor-like module"/>
    <property type="match status" value="1"/>
</dbReference>
<keyword evidence="4 8" id="KW-0472">Membrane</keyword>
<feature type="signal peptide" evidence="9">
    <location>
        <begin position="1"/>
        <end position="26"/>
    </location>
</feature>
<keyword evidence="6" id="KW-0325">Glycoprotein</keyword>
<dbReference type="FunFam" id="4.10.410.10:FF:000006">
    <property type="entry name" value="Serine peptidase inhibitor, Kunitz type 1"/>
    <property type="match status" value="1"/>
</dbReference>
<evidence type="ECO:0000256" key="1">
    <source>
        <dbReference type="ARBA" id="ARBA00004370"/>
    </source>
</evidence>
<feature type="transmembrane region" description="Helical" evidence="8">
    <location>
        <begin position="451"/>
        <end position="474"/>
    </location>
</feature>
<evidence type="ECO:0000256" key="2">
    <source>
        <dbReference type="ARBA" id="ARBA00022729"/>
    </source>
</evidence>
<dbReference type="InterPro" id="IPR013980">
    <property type="entry name" value="MANSC_dom"/>
</dbReference>
<dbReference type="SMART" id="SM00765">
    <property type="entry name" value="MANEC"/>
    <property type="match status" value="1"/>
</dbReference>
<evidence type="ECO:0000256" key="8">
    <source>
        <dbReference type="SAM" id="Phobius"/>
    </source>
</evidence>
<keyword evidence="5 7" id="KW-1015">Disulfide bond</keyword>
<dbReference type="SUPFAM" id="SSF57362">
    <property type="entry name" value="BPTI-like"/>
    <property type="match status" value="2"/>
</dbReference>
<evidence type="ECO:0000256" key="9">
    <source>
        <dbReference type="SAM" id="SignalP"/>
    </source>
</evidence>
<comment type="subcellular location">
    <subcellularLocation>
        <location evidence="1">Membrane</location>
    </subcellularLocation>
</comment>
<dbReference type="InterPro" id="IPR002223">
    <property type="entry name" value="Kunitz_BPTI"/>
</dbReference>
<dbReference type="GO" id="GO:0030199">
    <property type="term" value="P:collagen fibril organization"/>
    <property type="evidence" value="ECO:0007669"/>
    <property type="project" value="Ensembl"/>
</dbReference>
<dbReference type="PROSITE" id="PS01209">
    <property type="entry name" value="LDLRA_1"/>
    <property type="match status" value="1"/>
</dbReference>
<dbReference type="PANTHER" id="PTHR46750">
    <property type="entry name" value="KUNITZ-TYPE PROTEASE INHIBITOR 1"/>
    <property type="match status" value="1"/>
</dbReference>
<reference evidence="12" key="1">
    <citation type="submission" date="2025-08" db="UniProtKB">
        <authorList>
            <consortium name="Ensembl"/>
        </authorList>
    </citation>
    <scope>IDENTIFICATION</scope>
</reference>
<feature type="disulfide bond" evidence="7">
    <location>
        <begin position="338"/>
        <end position="353"/>
    </location>
</feature>
<proteinExistence type="predicted"/>
<gene>
    <name evidence="12" type="primary">spint1a</name>
</gene>
<dbReference type="GO" id="GO:0008283">
    <property type="term" value="P:cell population proliferation"/>
    <property type="evidence" value="ECO:0007669"/>
    <property type="project" value="Ensembl"/>
</dbReference>
<dbReference type="GO" id="GO:0008544">
    <property type="term" value="P:epidermis development"/>
    <property type="evidence" value="ECO:0007669"/>
    <property type="project" value="Ensembl"/>
</dbReference>
<feature type="disulfide bond" evidence="7">
    <location>
        <begin position="319"/>
        <end position="331"/>
    </location>
</feature>
<evidence type="ECO:0000259" key="10">
    <source>
        <dbReference type="PROSITE" id="PS50279"/>
    </source>
</evidence>
<organism evidence="12 13">
    <name type="scientific">Gadus morhua</name>
    <name type="common">Atlantic cod</name>
    <dbReference type="NCBI Taxonomy" id="8049"/>
    <lineage>
        <taxon>Eukaryota</taxon>
        <taxon>Metazoa</taxon>
        <taxon>Chordata</taxon>
        <taxon>Craniata</taxon>
        <taxon>Vertebrata</taxon>
        <taxon>Euteleostomi</taxon>
        <taxon>Actinopterygii</taxon>
        <taxon>Neopterygii</taxon>
        <taxon>Teleostei</taxon>
        <taxon>Neoteleostei</taxon>
        <taxon>Acanthomorphata</taxon>
        <taxon>Zeiogadaria</taxon>
        <taxon>Gadariae</taxon>
        <taxon>Gadiformes</taxon>
        <taxon>Gadoidei</taxon>
        <taxon>Gadidae</taxon>
        <taxon>Gadus</taxon>
    </lineage>
</organism>
<dbReference type="InterPro" id="IPR036880">
    <property type="entry name" value="Kunitz_BPTI_sf"/>
</dbReference>
<dbReference type="Pfam" id="PF00014">
    <property type="entry name" value="Kunitz_BPTI"/>
    <property type="match status" value="2"/>
</dbReference>
<dbReference type="PRINTS" id="PR00759">
    <property type="entry name" value="BASICPTASE"/>
</dbReference>
<dbReference type="InterPro" id="IPR002172">
    <property type="entry name" value="LDrepeatLR_classA_rpt"/>
</dbReference>
<keyword evidence="2 9" id="KW-0732">Signal</keyword>
<feature type="domain" description="MANSC" evidence="11">
    <location>
        <begin position="40"/>
        <end position="121"/>
    </location>
</feature>
<dbReference type="Pfam" id="PF07502">
    <property type="entry name" value="MANEC"/>
    <property type="match status" value="1"/>
</dbReference>
<dbReference type="InterPro" id="IPR011106">
    <property type="entry name" value="MANSC_N"/>
</dbReference>
<dbReference type="Ensembl" id="ENSGMOT00000042697.1">
    <property type="protein sequence ID" value="ENSGMOP00000033062.1"/>
    <property type="gene ID" value="ENSGMOG00000011552.2"/>
</dbReference>
<evidence type="ECO:0000256" key="3">
    <source>
        <dbReference type="ARBA" id="ARBA00022989"/>
    </source>
</evidence>
<dbReference type="PROSITE" id="PS50986">
    <property type="entry name" value="MANSC"/>
    <property type="match status" value="1"/>
</dbReference>
<dbReference type="CDD" id="cd22623">
    <property type="entry name" value="Kunitz_HAI1_1-like"/>
    <property type="match status" value="1"/>
</dbReference>
<feature type="domain" description="BPTI/Kunitz inhibitor" evidence="10">
    <location>
        <begin position="375"/>
        <end position="425"/>
    </location>
</feature>
<dbReference type="OrthoDB" id="2019384at2759"/>
<dbReference type="Gene3D" id="2.60.40.10">
    <property type="entry name" value="Immunoglobulins"/>
    <property type="match status" value="1"/>
</dbReference>
<dbReference type="CDD" id="cd00112">
    <property type="entry name" value="LDLa"/>
    <property type="match status" value="1"/>
</dbReference>
<feature type="domain" description="BPTI/Kunitz inhibitor" evidence="10">
    <location>
        <begin position="240"/>
        <end position="290"/>
    </location>
</feature>
<dbReference type="InterPro" id="IPR036055">
    <property type="entry name" value="LDL_receptor-like_sf"/>
</dbReference>
<protein>
    <submittedName>
        <fullName evidence="12">Serine peptidase inhibitor, Kunitz type 1 a</fullName>
    </submittedName>
</protein>
<feature type="disulfide bond" evidence="7">
    <location>
        <begin position="326"/>
        <end position="344"/>
    </location>
</feature>
<dbReference type="Proteomes" id="UP000694546">
    <property type="component" value="Chromosome 5"/>
</dbReference>
<accession>A0A8C5AN74</accession>
<dbReference type="InterPro" id="IPR013783">
    <property type="entry name" value="Ig-like_fold"/>
</dbReference>
<dbReference type="InterPro" id="IPR035986">
    <property type="entry name" value="PKD_dom_sf"/>
</dbReference>
<evidence type="ECO:0000313" key="12">
    <source>
        <dbReference type="Ensembl" id="ENSGMOP00000033062.1"/>
    </source>
</evidence>
<evidence type="ECO:0000256" key="4">
    <source>
        <dbReference type="ARBA" id="ARBA00023136"/>
    </source>
</evidence>
<dbReference type="SUPFAM" id="SSF49299">
    <property type="entry name" value="PKD domain"/>
    <property type="match status" value="1"/>
</dbReference>
<dbReference type="Gene3D" id="4.10.410.10">
    <property type="entry name" value="Pancreatic trypsin inhibitor Kunitz domain"/>
    <property type="match status" value="2"/>
</dbReference>
<dbReference type="FunFam" id="4.10.410.10:FF:000020">
    <property type="entry name" value="Collagen, type VI, alpha 3"/>
    <property type="match status" value="1"/>
</dbReference>
<evidence type="ECO:0000259" key="11">
    <source>
        <dbReference type="PROSITE" id="PS50986"/>
    </source>
</evidence>
<dbReference type="GO" id="GO:0050727">
    <property type="term" value="P:regulation of inflammatory response"/>
    <property type="evidence" value="ECO:0007669"/>
    <property type="project" value="Ensembl"/>
</dbReference>
<dbReference type="GO" id="GO:0004867">
    <property type="term" value="F:serine-type endopeptidase inhibitor activity"/>
    <property type="evidence" value="ECO:0007669"/>
    <property type="project" value="InterPro"/>
</dbReference>
<dbReference type="CDD" id="cd22624">
    <property type="entry name" value="Kunitz_HAI1_2-like"/>
    <property type="match status" value="1"/>
</dbReference>
<reference evidence="12" key="2">
    <citation type="submission" date="2025-09" db="UniProtKB">
        <authorList>
            <consortium name="Ensembl"/>
        </authorList>
    </citation>
    <scope>IDENTIFICATION</scope>
</reference>
<dbReference type="AlphaFoldDB" id="A0A8C5AN74"/>
<feature type="chain" id="PRO_5034479758" evidence="9">
    <location>
        <begin position="27"/>
        <end position="510"/>
    </location>
</feature>
<dbReference type="PROSITE" id="PS50279">
    <property type="entry name" value="BPTI_KUNITZ_2"/>
    <property type="match status" value="2"/>
</dbReference>
<name>A0A8C5AN74_GADMO</name>
<keyword evidence="13" id="KW-1185">Reference proteome</keyword>
<dbReference type="OMA" id="SEHHCMV"/>
<dbReference type="Gene3D" id="4.10.400.10">
    <property type="entry name" value="Low-density Lipoprotein Receptor"/>
    <property type="match status" value="1"/>
</dbReference>
<dbReference type="Pfam" id="PF22352">
    <property type="entry name" value="K319L-like_PKD"/>
    <property type="match status" value="1"/>
</dbReference>
<dbReference type="SMART" id="SM00131">
    <property type="entry name" value="KU"/>
    <property type="match status" value="2"/>
</dbReference>
<dbReference type="PROSITE" id="PS50068">
    <property type="entry name" value="LDLRA_2"/>
    <property type="match status" value="1"/>
</dbReference>
<dbReference type="InterPro" id="IPR020901">
    <property type="entry name" value="Prtase_inh_Kunz-CS"/>
</dbReference>
<sequence>MTVPQAALHAGPICLLLLMFTFLADGQNFGEQCLAKYKQGRVNFILDADGSVKDGATFLSSPKVGRYKDCVLSCCKDSKCNVAFMERGAEDGLINSCFLFDCLYNMKYVCRFVGKAGYFNYFLNSVYESDLAVESNPSLEDNPPVANGGSARVVQPQDGVTLNGIESHDDNGIETFQWQLVTGNPYAVIEKTPYKDAISVSNLTSGIYKFRLTVVDTIGQSDSTIVTVLVLNPEQSKDHCMSPVKVGPCRGHFPRWQYNGASQRCEEFIYGGCRGNLNNYLTRDECTNACEGSDGGSKASRGLPIPSSLPKGEKCGVPCSEDEFTCANGCCLEAGLDCDKEEQCSDGSDEKNCENLKDKFETLLQIPVDEKKARCTESPVTGDCRNSFTRWYYNPVMRSCAAFNYGGCRGNENRFLSKEECMKMCEGVTEADVFARRDPLHGGIGEAHTGVLAIAVLLGIAILALLVVLGYCFWKGKKKTVKHQRVANGTQALPLVDTDTLVYNSTTKPI</sequence>
<dbReference type="GO" id="GO:0002009">
    <property type="term" value="P:morphogenesis of an epithelium"/>
    <property type="evidence" value="ECO:0007669"/>
    <property type="project" value="Ensembl"/>
</dbReference>
<dbReference type="Pfam" id="PF00057">
    <property type="entry name" value="Ldl_recept_a"/>
    <property type="match status" value="1"/>
</dbReference>
<dbReference type="GO" id="GO:0030593">
    <property type="term" value="P:neutrophil chemotaxis"/>
    <property type="evidence" value="ECO:0007669"/>
    <property type="project" value="Ensembl"/>
</dbReference>